<dbReference type="Proteomes" id="UP000307140">
    <property type="component" value="Unassembled WGS sequence"/>
</dbReference>
<dbReference type="Pfam" id="PF13573">
    <property type="entry name" value="SprB"/>
    <property type="match status" value="10"/>
</dbReference>
<dbReference type="RefSeq" id="WP_138535749.1">
    <property type="nucleotide sequence ID" value="NZ_VANR01000004.1"/>
</dbReference>
<evidence type="ECO:0000313" key="2">
    <source>
        <dbReference type="Proteomes" id="UP000307140"/>
    </source>
</evidence>
<dbReference type="InterPro" id="IPR047589">
    <property type="entry name" value="DUF11_rpt"/>
</dbReference>
<name>A0A5S3N8Y0_9FLAO</name>
<gene>
    <name evidence="1" type="ORF">FDT66_08495</name>
</gene>
<dbReference type="InterPro" id="IPR025667">
    <property type="entry name" value="SprB_repeat"/>
</dbReference>
<reference evidence="1 2" key="1">
    <citation type="submission" date="2019-05" db="EMBL/GenBank/DDBJ databases">
        <title>Polaribacter aestuariivivens sp. nov., isolated from a tidal flat.</title>
        <authorList>
            <person name="Yoon J.-H."/>
        </authorList>
    </citation>
    <scope>NUCLEOTIDE SEQUENCE [LARGE SCALE GENOMIC DNA]</scope>
    <source>
        <strain evidence="1 2">DBTF-3</strain>
    </source>
</reference>
<accession>A0A5S3N8Y0</accession>
<comment type="caution">
    <text evidence="1">The sequence shown here is derived from an EMBL/GenBank/DDBJ whole genome shotgun (WGS) entry which is preliminary data.</text>
</comment>
<sequence>MKKLSNLRKLLFLLLIVQSIGLKFYAQKNSQISTRAKNVPFTQRLVNGGVNLKGDISFIANNIVSKDQDGTVPNDDYNGTSEGNNRLNLNYIDIDGDATTFSSSKAQLNLPSCSKVIYAGLYWAAVYPYKYWDTKEARSDDFNEIKFKLPGGNYQNIVGDIIFDGQTSNEAEKVVYTCYKDITSIVSNLGDANGDYYAANIKATVRGTSNTGSSGGWIMVVVYENQTEPSRRVSIFDGFASIQGGGNPKSAEISYEGFNTIPVGPVKARMLVAALEGDFNLKGDQFKMEDVTGTYQPLSTPNLNSATNFFNGSITVNDTFQTGRQPQSQNTLGFDADLFNVNNVNNKLIANNQTSAKVSMTSQGDGYWVFLNAMSIDIIEPDIELIKTIEDDEGNDIAGDEVDLGDLIWYNVSFRNKGNDDALNTVLIDRLPKNVDLLEAELSLPPGITYTYEPPVLSNEFRGVLRFNIPDNLVEKGDPKYNIRIKVKVVENCNELRDVCSNRIENQVIASYVGKTSGISINEDPSFYGVDACNIGLQGPSNFLVDVSGCKFERDEILCAENVTLTAGSGFISYEWKNDKGEVIGNSQSITVSETGTYTVSKLAPVGCISSSEIINVVSFYTQDNPLLAYADEVKTCPNDGSQLAEIYLCGDESIKQIETNIDNSDTIIWQKLDETSCAAVTDQDCANVNNTCVWNTVKNGNDFTANSPGQYRLEIRSQGGCFKRFYFNVFKATLNPQIVTEDIICGNSGSIVINNIPNDYEFSLTNNPGSFQDSNTFNISSSGSYSIFIRKKGSAATSCIYTVNNIDVLEKNIDVKLITNSISCSTSLGEIRVQVENIPGDYTYKLFKDGANLATVGPKPDNDHSFEVAQEGTYTVEVSAPNNCNFIGNVTFTKPTPLDFNAVVSKDINCSDGVIKFNTTGGTPVYNYAIWSYNGVNFYNTAEEIPISDFFTENSINISNGKQGTYQFLVMDANNCWKLSNEVVINKEAELVFKEEIKNISCFGEKDGAINLSIDGNSLGYALEYSIDNGTTYKSSGIFNNLASGTYTVKINATKDLDICVYEKTITLTEPTKILGSASLVQDYTCSSLGIITFNAISGGKPPYKFSIDGSNYISQKSFNNLKSGIYLPSIKDANNCILNLQNITINPLPTAPNFTSDITYSCDGKGSITVKPANTSYTYQINGGVSTSSNVFNNLSPGTYFIDVNYGLDCKETITATIQPNKSFNGFISSSNNVSCLGGTDGNITLSVENFDGNYEYSLNGQNWVSSSISPLTISNLNANSYSVQIKKESCILDLGTEIIAQPTEILVSAAVTKKLSCSGSDATITPNASGGKPPYQYSIDNGISWQNQFTNLSAGEYTIQAKDANNCFSSTNATIEITPAVEVQHAATSTQCYDGSNGKITVNATQGNGNYFFSINNGPWFSPNTTTPNIYTFLNLVQNTYTVKVKDELGCESVASSHTIYPQLNASINVTNISCKQGEISINAFGGDANYVYAIVANGVLPTDSDFTNQNTKSVNVAGNYDVFVRDHSGTIGYCEFVETIAVNKTPDLNLNATNINPKCFGEKGSIKLDITGGSAPYKIELNGPSGLLSIIDLYFNTTKDFINLSAGNYTISVTGKDGCVETTNAIIENPILLDATIKPIVPDCTVIDPSQFGFEFETTNSYNPYILNYSSDNGTNWSTNPVFMNIASGTKVFPAIRLLESDGVTVRCEKYLDAYEIPYPVSNLVVSTTPGGTCVDGFSVTVEAQDGVAPYQFSINSDSSWQSPIPSNSSQYVFDNLTPGLNYTFYVKDATGCIKQNSVDVYDAYSPEILITGNVVKNACPTSNTGEIIFSIDDSKNPLTGNLNWSLFNKTTNANILNGSQSNTNDITVSNLSSGNYYLIITNGASCSWGSRDVEIKQATEIFGTALNVKDITCNFPGIIEINNIQGGFGNYQFTLSSPNFVNDIVTSNLSIEIPLSNIKNPTATSTITVQAKDQSDCFKLIDTVNMNVSENPEIATVTANSCDSNKTITVTGNKGLAPYFYSIDNGVTFQNSSVFNNLQPADYSVKIKDSNGCESATEIVKIIPTLDFEGTITKNLDCSLIPDSELSLNVISGSGNYDFEVKDSSGNTIYPRTNLVNNPETIRLSKADDYNVIVYDNAISSGNCFKTIAIKIPEAILPNFDYTIENSSCEGSNSGKITLLNSNPNLNYTYSLSPSSGNFDIASNSFVNVSPGNYIITVVGSNGCSVDKANVLIEELDPIVVPTPIITQFLCNTSTISENAKISINTSLVSGGTGSYTTFEFINNKGTADVSDDTIVQTGNNSTFISDDKNGGNYTINVYDSAGCIGTTNAIIQPFSEITAATVSVDKNLDCITGENITVTYSSTLPIANVSFSIKGNSGFSETNNTGVFTNLLKDIYTISITNLDTNCSLEIAHQVKDLETFQLQVNKQKDVSCFDSNTGEVSIDFDASTPYTGNYTYRLFNQTTGNPTTTSGNSIGKTTINNLNEGDYYVVVKMTEAPFCEVISEVFSVENPIAALDFQTVITEIGCNASNTGSILINASGGWENYLYKVVSSSGNLIQDYSSNNFIENLSADIFTVLVLDKNGCEISKNITLNNPTPIVATWSEINQIDCFGGNTAEISIDAVSGGQGNPTNYWYQIQKDGGNISAKQKSNIFKGLSYGNYTVTVSDDFSCNFKFPVTINEPSKIIANAFIKNNISCDVGTALVEVTATGGTGNYTFSKDGINFTNSNLFTVTAGNHQFYVKDNKGCISDASTIININPLTPLTAILNVEASLISCATEKNAIISASASGGLGNYEYELLNEVDVVLRPKQTSETFKNLDAGIYKVRVTSKDCVFTTSAHEIIEPVPLELIAPVEVSNITCFGENNGTITINAKGGTGNLIYSINQVKYVNENVFTNLSAGLYDVIVQDENGCFIMETVTIQEPTELKATAVNITNETCFNEANASFSLDVSGGEAPYKTKLNDGIFIENQLDFNNLSGGKTHVVFIEDASGCEKIVTVQLQEAVALNVTTNTVVNCTNYLSTINASVDVSLSNEVTFSLNGGAPQTSGEFKDLPSGTYTLTTSHTSGCTINEEIIIDNPEPLIFDGPILTKNSECFGANNGSITINAKGGRGDFLCSIDGVNYKSQSVFPNLAAGTYDVFVKDELGCEPIKETVVISEPTELLIEPINIVEVSCSGDANGSFELKISGDEAPYSTKIENEAYKENQFVFSNLAGGKTYNVVVKGKNGCEKTVAISLKPAINLNLSTSVNYTCSEGAIVTSRIINTDLKDEITYTLNGEQQQTNGTYENLPPGKYELKATHSNGCFVTEQIEIEKVDNLEIFINTDTKNTLIAEINGGSPPYTYSLNGGDFIFDNTFLINVTQEYTITVKDEKGCEVSAKVIGEYIPIIIPNFFTPNNNNENDFWYPEQVETYHNIRVYIYDRYSRLLKEFNGIQQGWDGIYNGKPMPTGDYWYVIYYSDILGAEKKLIGNFTLYR</sequence>
<dbReference type="NCBIfam" id="TIGR01451">
    <property type="entry name" value="B_ant_repeat"/>
    <property type="match status" value="1"/>
</dbReference>
<evidence type="ECO:0000313" key="1">
    <source>
        <dbReference type="EMBL" id="TMM29899.1"/>
    </source>
</evidence>
<protein>
    <submittedName>
        <fullName evidence="1">T9SS type B sorting domain-containing protein</fullName>
    </submittedName>
</protein>
<proteinExistence type="predicted"/>
<dbReference type="NCBIfam" id="TIGR04131">
    <property type="entry name" value="Bac_Flav_CTERM"/>
    <property type="match status" value="1"/>
</dbReference>
<organism evidence="1 2">
    <name type="scientific">Polaribacter aestuariivivens</name>
    <dbReference type="NCBI Taxonomy" id="2304626"/>
    <lineage>
        <taxon>Bacteria</taxon>
        <taxon>Pseudomonadati</taxon>
        <taxon>Bacteroidota</taxon>
        <taxon>Flavobacteriia</taxon>
        <taxon>Flavobacteriales</taxon>
        <taxon>Flavobacteriaceae</taxon>
    </lineage>
</organism>
<dbReference type="OrthoDB" id="607469at2"/>
<dbReference type="InterPro" id="IPR026341">
    <property type="entry name" value="T9SS_type_B"/>
</dbReference>
<keyword evidence="2" id="KW-1185">Reference proteome</keyword>
<dbReference type="EMBL" id="VANR01000004">
    <property type="protein sequence ID" value="TMM29899.1"/>
    <property type="molecule type" value="Genomic_DNA"/>
</dbReference>
<dbReference type="Gene3D" id="2.60.40.740">
    <property type="match status" value="1"/>
</dbReference>
<dbReference type="Pfam" id="PF13585">
    <property type="entry name" value="CHU_C"/>
    <property type="match status" value="1"/>
</dbReference>